<dbReference type="AlphaFoldDB" id="A0A165HP05"/>
<keyword evidence="8" id="KW-0539">Nucleus</keyword>
<dbReference type="GO" id="GO:0000027">
    <property type="term" value="P:ribosomal large subunit assembly"/>
    <property type="evidence" value="ECO:0007669"/>
    <property type="project" value="EnsemblFungi"/>
</dbReference>
<dbReference type="InterPro" id="IPR029063">
    <property type="entry name" value="SAM-dependent_MTases_sf"/>
</dbReference>
<keyword evidence="5" id="KW-0489">Methyltransferase</keyword>
<evidence type="ECO:0000256" key="8">
    <source>
        <dbReference type="ARBA" id="ARBA00023242"/>
    </source>
</evidence>
<comment type="subcellular location">
    <subcellularLocation>
        <location evidence="2">Cytoplasm</location>
    </subcellularLocation>
    <subcellularLocation>
        <location evidence="1">Nucleus</location>
    </subcellularLocation>
</comment>
<reference evidence="10 11" key="1">
    <citation type="journal article" date="2016" name="Fungal Biol.">
        <title>The genome of Xylona heveae provides a window into fungal endophytism.</title>
        <authorList>
            <person name="Gazis R."/>
            <person name="Kuo A."/>
            <person name="Riley R."/>
            <person name="LaButti K."/>
            <person name="Lipzen A."/>
            <person name="Lin J."/>
            <person name="Amirebrahimi M."/>
            <person name="Hesse C.N."/>
            <person name="Spatafora J.W."/>
            <person name="Henrissat B."/>
            <person name="Hainaut M."/>
            <person name="Grigoriev I.V."/>
            <person name="Hibbett D.S."/>
        </authorList>
    </citation>
    <scope>NUCLEOTIDE SEQUENCE [LARGE SCALE GENOMIC DNA]</scope>
    <source>
        <strain evidence="10 11">TC161</strain>
    </source>
</reference>
<evidence type="ECO:0000313" key="11">
    <source>
        <dbReference type="Proteomes" id="UP000076632"/>
    </source>
</evidence>
<dbReference type="FunCoup" id="A0A165HP05">
    <property type="interactions" value="1546"/>
</dbReference>
<dbReference type="Proteomes" id="UP000076632">
    <property type="component" value="Unassembled WGS sequence"/>
</dbReference>
<evidence type="ECO:0000256" key="3">
    <source>
        <dbReference type="ARBA" id="ARBA00012533"/>
    </source>
</evidence>
<dbReference type="GO" id="GO:0032259">
    <property type="term" value="P:methylation"/>
    <property type="evidence" value="ECO:0007669"/>
    <property type="project" value="UniProtKB-KW"/>
</dbReference>
<keyword evidence="7" id="KW-0949">S-adenosyl-L-methionine</keyword>
<name>A0A165HP05_XYLHT</name>
<dbReference type="GO" id="GO:0005634">
    <property type="term" value="C:nucleus"/>
    <property type="evidence" value="ECO:0007669"/>
    <property type="project" value="UniProtKB-SubCell"/>
</dbReference>
<dbReference type="GO" id="GO:0005737">
    <property type="term" value="C:cytoplasm"/>
    <property type="evidence" value="ECO:0007669"/>
    <property type="project" value="UniProtKB-SubCell"/>
</dbReference>
<keyword evidence="4" id="KW-0963">Cytoplasm</keyword>
<dbReference type="GeneID" id="28894169"/>
<evidence type="ECO:0000256" key="1">
    <source>
        <dbReference type="ARBA" id="ARBA00004123"/>
    </source>
</evidence>
<dbReference type="PANTHER" id="PTHR14614">
    <property type="entry name" value="HEPATOCELLULAR CARCINOMA-ASSOCIATED ANTIGEN"/>
    <property type="match status" value="1"/>
</dbReference>
<keyword evidence="6" id="KW-0808">Transferase</keyword>
<evidence type="ECO:0000256" key="4">
    <source>
        <dbReference type="ARBA" id="ARBA00022490"/>
    </source>
</evidence>
<protein>
    <recommendedName>
        <fullName evidence="3">protein-histidine N-methyltransferase</fullName>
        <ecNumber evidence="3">2.1.1.85</ecNumber>
    </recommendedName>
</protein>
<evidence type="ECO:0000256" key="2">
    <source>
        <dbReference type="ARBA" id="ARBA00004496"/>
    </source>
</evidence>
<evidence type="ECO:0000256" key="7">
    <source>
        <dbReference type="ARBA" id="ARBA00022691"/>
    </source>
</evidence>
<gene>
    <name evidence="10" type="ORF">L228DRAFT_124118</name>
</gene>
<dbReference type="PANTHER" id="PTHR14614:SF39">
    <property type="entry name" value="HISTIDINE PROTEIN METHYLTRANSFERASE 1 HOMOLOG"/>
    <property type="match status" value="1"/>
</dbReference>
<organism evidence="10 11">
    <name type="scientific">Xylona heveae (strain CBS 132557 / TC161)</name>
    <dbReference type="NCBI Taxonomy" id="1328760"/>
    <lineage>
        <taxon>Eukaryota</taxon>
        <taxon>Fungi</taxon>
        <taxon>Dikarya</taxon>
        <taxon>Ascomycota</taxon>
        <taxon>Pezizomycotina</taxon>
        <taxon>Xylonomycetes</taxon>
        <taxon>Xylonales</taxon>
        <taxon>Xylonaceae</taxon>
        <taxon>Xylona</taxon>
    </lineage>
</organism>
<proteinExistence type="inferred from homology"/>
<dbReference type="EC" id="2.1.1.85" evidence="3"/>
<dbReference type="GO" id="GO:0045903">
    <property type="term" value="P:positive regulation of translational fidelity"/>
    <property type="evidence" value="ECO:0007669"/>
    <property type="project" value="EnsemblFungi"/>
</dbReference>
<dbReference type="InterPro" id="IPR019410">
    <property type="entry name" value="Methyltransf_16"/>
</dbReference>
<dbReference type="GO" id="GO:0018064">
    <property type="term" value="F:protein-L-histidine N-tele-methyltransferase activity"/>
    <property type="evidence" value="ECO:0007669"/>
    <property type="project" value="UniProtKB-EC"/>
</dbReference>
<sequence>MAFSFSFAGDDIEQELDNEIEQVVSPEIAQVFPTENANGNRQENALGNAAMAVPLEPNLLNLEELYQSLPDRILYSVLELRTAAGRTIKLPRRELFDVRVQLIAEDSHGQGADLTGLGNDDIKKNVYEGGYKSWECSEDLAKILRDEYEGEEGGVGTEELHCIELGCGTALPSLALFQMALSKSRANTRFTLADYNAEVLRLVTIPNLLLSWAVVTERLDASKPEDELDISPEMITAFFDDLKEKDISIRTISGSWGNEFLNLVSPEGNLGRVLVLASETIYSPESLVPFTKVLLDILSQSQRPRAYVAAKRMYFGVGGGVEEFKNVLAKMGGSAQEVELDVAGRGVARAVLDVSKS</sequence>
<dbReference type="Gene3D" id="3.40.50.150">
    <property type="entry name" value="Vaccinia Virus protein VP39"/>
    <property type="match status" value="1"/>
</dbReference>
<evidence type="ECO:0000256" key="9">
    <source>
        <dbReference type="ARBA" id="ARBA00038126"/>
    </source>
</evidence>
<evidence type="ECO:0000256" key="6">
    <source>
        <dbReference type="ARBA" id="ARBA00022679"/>
    </source>
</evidence>
<dbReference type="RefSeq" id="XP_018189344.1">
    <property type="nucleotide sequence ID" value="XM_018329032.1"/>
</dbReference>
<keyword evidence="11" id="KW-1185">Reference proteome</keyword>
<comment type="similarity">
    <text evidence="9">Belongs to the methyltransferase superfamily. METTL18 family.</text>
</comment>
<dbReference type="STRING" id="1328760.A0A165HP05"/>
<dbReference type="OrthoDB" id="1723750at2759"/>
<evidence type="ECO:0000313" key="10">
    <source>
        <dbReference type="EMBL" id="KZF23789.1"/>
    </source>
</evidence>
<accession>A0A165HP05</accession>
<dbReference type="OMA" id="NLLLTWH"/>
<evidence type="ECO:0000256" key="5">
    <source>
        <dbReference type="ARBA" id="ARBA00022603"/>
    </source>
</evidence>
<dbReference type="EMBL" id="KV407457">
    <property type="protein sequence ID" value="KZF23789.1"/>
    <property type="molecule type" value="Genomic_DNA"/>
</dbReference>
<dbReference type="InParanoid" id="A0A165HP05"/>